<organism evidence="1 2">
    <name type="scientific">Spizellomyces punctatus (strain DAOM BR117)</name>
    <dbReference type="NCBI Taxonomy" id="645134"/>
    <lineage>
        <taxon>Eukaryota</taxon>
        <taxon>Fungi</taxon>
        <taxon>Fungi incertae sedis</taxon>
        <taxon>Chytridiomycota</taxon>
        <taxon>Chytridiomycota incertae sedis</taxon>
        <taxon>Chytridiomycetes</taxon>
        <taxon>Spizellomycetales</taxon>
        <taxon>Spizellomycetaceae</taxon>
        <taxon>Spizellomyces</taxon>
    </lineage>
</organism>
<name>A0A0L0HN11_SPIPD</name>
<dbReference type="RefSeq" id="XP_016610492.1">
    <property type="nucleotide sequence ID" value="XM_016751203.1"/>
</dbReference>
<evidence type="ECO:0000313" key="2">
    <source>
        <dbReference type="Proteomes" id="UP000053201"/>
    </source>
</evidence>
<dbReference type="InParanoid" id="A0A0L0HN11"/>
<dbReference type="EMBL" id="KQ257453">
    <property type="protein sequence ID" value="KND02453.1"/>
    <property type="molecule type" value="Genomic_DNA"/>
</dbReference>
<keyword evidence="2" id="KW-1185">Reference proteome</keyword>
<evidence type="ECO:0000313" key="1">
    <source>
        <dbReference type="EMBL" id="KND02453.1"/>
    </source>
</evidence>
<protein>
    <submittedName>
        <fullName evidence="1">Uncharacterized protein</fullName>
    </submittedName>
</protein>
<dbReference type="OrthoDB" id="10308013at2759"/>
<dbReference type="GeneID" id="27686471"/>
<sequence length="364" mass="40270">MSALGEEDNTVKTLSLSFGGQYGLPVAKSLEQRLAEENPSLPSFMVRPSAHASLSAPRNNTSLPSTTMSSATVPTRSCVRFVDTSHRDFFASKEYQAHCDFDTPNQAEGARWSTLGELAHQLSFALDLLEFEGGRGFEAEILRVAVDDIIDATLEDPEVDVDLEVKVQALLDRTRTLIDCAMEHGTLNTAKKLMDIYGMDWATARKLIESGIQVRALLNSSDPIGMLPENYLDPFQNFGLKHFNRTKRMQAISRQDCMSILEKLQATLATSYPELKINPCGSFARGLPMLSVMNIVVPLDVSDASITAERMMKLFVADDLVEGASVEPLSENQYLALVPLRNRAVILDLKVLQFESQNDHVQRG</sequence>
<dbReference type="VEuPathDB" id="FungiDB:SPPG_02918"/>
<gene>
    <name evidence="1" type="ORF">SPPG_02918</name>
</gene>
<proteinExistence type="predicted"/>
<reference evidence="1 2" key="1">
    <citation type="submission" date="2009-08" db="EMBL/GenBank/DDBJ databases">
        <title>The Genome Sequence of Spizellomyces punctatus strain DAOM BR117.</title>
        <authorList>
            <consortium name="The Broad Institute Genome Sequencing Platform"/>
            <person name="Russ C."/>
            <person name="Cuomo C."/>
            <person name="Shea T."/>
            <person name="Young S.K."/>
            <person name="Zeng Q."/>
            <person name="Koehrsen M."/>
            <person name="Haas B."/>
            <person name="Borodovsky M."/>
            <person name="Guigo R."/>
            <person name="Alvarado L."/>
            <person name="Berlin A."/>
            <person name="Bochicchio J."/>
            <person name="Borenstein D."/>
            <person name="Chapman S."/>
            <person name="Chen Z."/>
            <person name="Engels R."/>
            <person name="Freedman E."/>
            <person name="Gellesch M."/>
            <person name="Goldberg J."/>
            <person name="Griggs A."/>
            <person name="Gujja S."/>
            <person name="Heiman D."/>
            <person name="Hepburn T."/>
            <person name="Howarth C."/>
            <person name="Jen D."/>
            <person name="Larson L."/>
            <person name="Lewis B."/>
            <person name="Mehta T."/>
            <person name="Park D."/>
            <person name="Pearson M."/>
            <person name="Roberts A."/>
            <person name="Saif S."/>
            <person name="Shenoy N."/>
            <person name="Sisk P."/>
            <person name="Stolte C."/>
            <person name="Sykes S."/>
            <person name="Thomson T."/>
            <person name="Walk T."/>
            <person name="White J."/>
            <person name="Yandava C."/>
            <person name="Burger G."/>
            <person name="Gray M.W."/>
            <person name="Holland P.W.H."/>
            <person name="King N."/>
            <person name="Lang F.B.F."/>
            <person name="Roger A.J."/>
            <person name="Ruiz-Trillo I."/>
            <person name="Lander E."/>
            <person name="Nusbaum C."/>
        </authorList>
    </citation>
    <scope>NUCLEOTIDE SEQUENCE [LARGE SCALE GENOMIC DNA]</scope>
    <source>
        <strain evidence="1 2">DAOM BR117</strain>
    </source>
</reference>
<dbReference type="Proteomes" id="UP000053201">
    <property type="component" value="Unassembled WGS sequence"/>
</dbReference>
<dbReference type="AlphaFoldDB" id="A0A0L0HN11"/>
<accession>A0A0L0HN11</accession>